<dbReference type="Pfam" id="PF19040">
    <property type="entry name" value="SGNH"/>
    <property type="match status" value="1"/>
</dbReference>
<comment type="caution">
    <text evidence="4">The sequence shown here is derived from an EMBL/GenBank/DDBJ whole genome shotgun (WGS) entry which is preliminary data.</text>
</comment>
<gene>
    <name evidence="4" type="ORF">HBF32_10000</name>
</gene>
<dbReference type="InterPro" id="IPR043968">
    <property type="entry name" value="SGNH"/>
</dbReference>
<evidence type="ECO:0000259" key="2">
    <source>
        <dbReference type="Pfam" id="PF01757"/>
    </source>
</evidence>
<dbReference type="GO" id="GO:0016747">
    <property type="term" value="F:acyltransferase activity, transferring groups other than amino-acyl groups"/>
    <property type="evidence" value="ECO:0007669"/>
    <property type="project" value="InterPro"/>
</dbReference>
<sequence length="686" mass="74600">MTTARSSYLPHVDALRAVAVLAVVIYHLDSRLLPGGFAGVDVFFVISGFVVSRSADAHDGASLRKFAIDFFARRVRRIVPALVVCLLVTALATMLWIPPSWLSDNIPRTGRYAFFGASNLVLSTQADSYFSPLAEFNPFTHTWSLGVEEQFYLLFPGLFYLWTRGGLWRHGCAAIFLVLGAASFVYAVYMHADGDAGAYYLLSTRYWELAVGVLLYMAQTSLASRRLAGALGSAMIRGGVALGGLSLLAYAFLFLKPETLPGYGAVLPVIAAMAFLVAMPRSGSITVGRRAPVYMTSFLQIGRLSYSLYLWHWPVIVLFKWTVGLSGPWFGGAALALTGVLAWASWRFVEQPFRSPLMPSVMKAKAIVAAVAAVCLGSFAARTMERHQPHFTFSSVAQSPEDWYPSRGQKLVDDRGCRVVPSQEALSSGRRITYRRSGCETPVSAPRLFAIGDSHALSYGPAFAAYALETGGEVTVYNNGGCPFLSLQPWREDNALCRENSSVAMNDLLPRLEPSDVVFLPSLRLPRFVDQWIVFPREEVESLNRGTEASLQAAVRSAAGIIGQLRGTGAKVVLQAPGPVLKAPAFRCVDWWSKSNEICAGGAEIDRAEFLSQRSPMLHALEELARGDDGVTVFDAGKILCPEGPVCSAFANGRPLFFDGDHISAYGNSVLLPSLMNAIRQAVVTD</sequence>
<dbReference type="AlphaFoldDB" id="A0A7X5QUT0"/>
<dbReference type="PANTHER" id="PTHR23028">
    <property type="entry name" value="ACETYLTRANSFERASE"/>
    <property type="match status" value="1"/>
</dbReference>
<dbReference type="EMBL" id="JAAQTL010000001">
    <property type="protein sequence ID" value="NID15788.1"/>
    <property type="molecule type" value="Genomic_DNA"/>
</dbReference>
<protein>
    <submittedName>
        <fullName evidence="4">Acyltransferase</fullName>
    </submittedName>
</protein>
<dbReference type="GO" id="GO:0016020">
    <property type="term" value="C:membrane"/>
    <property type="evidence" value="ECO:0007669"/>
    <property type="project" value="TreeGrafter"/>
</dbReference>
<evidence type="ECO:0000313" key="5">
    <source>
        <dbReference type="Proteomes" id="UP000518878"/>
    </source>
</evidence>
<organism evidence="4 5">
    <name type="scientific">Luteibacter yeojuensis</name>
    <dbReference type="NCBI Taxonomy" id="345309"/>
    <lineage>
        <taxon>Bacteria</taxon>
        <taxon>Pseudomonadati</taxon>
        <taxon>Pseudomonadota</taxon>
        <taxon>Gammaproteobacteria</taxon>
        <taxon>Lysobacterales</taxon>
        <taxon>Rhodanobacteraceae</taxon>
        <taxon>Luteibacter</taxon>
    </lineage>
</organism>
<dbReference type="InterPro" id="IPR050879">
    <property type="entry name" value="Acyltransferase_3"/>
</dbReference>
<keyword evidence="5" id="KW-1185">Reference proteome</keyword>
<feature type="domain" description="Acyltransferase 3" evidence="2">
    <location>
        <begin position="12"/>
        <end position="344"/>
    </location>
</feature>
<feature type="transmembrane region" description="Helical" evidence="1">
    <location>
        <begin position="230"/>
        <end position="254"/>
    </location>
</feature>
<dbReference type="PANTHER" id="PTHR23028:SF53">
    <property type="entry name" value="ACYL_TRANSF_3 DOMAIN-CONTAINING PROTEIN"/>
    <property type="match status" value="1"/>
</dbReference>
<dbReference type="SUPFAM" id="SSF52266">
    <property type="entry name" value="SGNH hydrolase"/>
    <property type="match status" value="1"/>
</dbReference>
<feature type="transmembrane region" description="Helical" evidence="1">
    <location>
        <begin position="34"/>
        <end position="55"/>
    </location>
</feature>
<feature type="domain" description="SGNH" evidence="3">
    <location>
        <begin position="437"/>
        <end position="673"/>
    </location>
</feature>
<keyword evidence="1" id="KW-0472">Membrane</keyword>
<dbReference type="Proteomes" id="UP000518878">
    <property type="component" value="Unassembled WGS sequence"/>
</dbReference>
<keyword evidence="1" id="KW-0812">Transmembrane</keyword>
<dbReference type="Pfam" id="PF01757">
    <property type="entry name" value="Acyl_transf_3"/>
    <property type="match status" value="1"/>
</dbReference>
<keyword evidence="4" id="KW-0808">Transferase</keyword>
<feature type="transmembrane region" description="Helical" evidence="1">
    <location>
        <begin position="329"/>
        <end position="349"/>
    </location>
</feature>
<evidence type="ECO:0000256" key="1">
    <source>
        <dbReference type="SAM" id="Phobius"/>
    </source>
</evidence>
<feature type="transmembrane region" description="Helical" evidence="1">
    <location>
        <begin position="361"/>
        <end position="381"/>
    </location>
</feature>
<evidence type="ECO:0000313" key="4">
    <source>
        <dbReference type="EMBL" id="NID15788.1"/>
    </source>
</evidence>
<dbReference type="RefSeq" id="WP_166699484.1">
    <property type="nucleotide sequence ID" value="NZ_JAAQTL010000001.1"/>
</dbReference>
<accession>A0A7X5QUT0</accession>
<feature type="transmembrane region" description="Helical" evidence="1">
    <location>
        <begin position="260"/>
        <end position="279"/>
    </location>
</feature>
<feature type="transmembrane region" description="Helical" evidence="1">
    <location>
        <begin position="198"/>
        <end position="218"/>
    </location>
</feature>
<keyword evidence="1" id="KW-1133">Transmembrane helix</keyword>
<name>A0A7X5QUT0_9GAMM</name>
<dbReference type="InterPro" id="IPR002656">
    <property type="entry name" value="Acyl_transf_3_dom"/>
</dbReference>
<keyword evidence="4" id="KW-0012">Acyltransferase</keyword>
<feature type="transmembrane region" description="Helical" evidence="1">
    <location>
        <begin position="75"/>
        <end position="97"/>
    </location>
</feature>
<feature type="transmembrane region" description="Helical" evidence="1">
    <location>
        <begin position="174"/>
        <end position="192"/>
    </location>
</feature>
<proteinExistence type="predicted"/>
<dbReference type="GO" id="GO:0009103">
    <property type="term" value="P:lipopolysaccharide biosynthetic process"/>
    <property type="evidence" value="ECO:0007669"/>
    <property type="project" value="TreeGrafter"/>
</dbReference>
<evidence type="ECO:0000259" key="3">
    <source>
        <dbReference type="Pfam" id="PF19040"/>
    </source>
</evidence>
<reference evidence="4 5" key="1">
    <citation type="journal article" date="2006" name="Int. J. Syst. Evol. Microbiol.">
        <title>Dyella yeojuensis sp. nov., isolated from greenhouse soil in Korea.</title>
        <authorList>
            <person name="Kim B.Y."/>
            <person name="Weon H.Y."/>
            <person name="Lee K.H."/>
            <person name="Seok S.J."/>
            <person name="Kwon S.W."/>
            <person name="Go S.J."/>
            <person name="Stackebrandt E."/>
        </authorList>
    </citation>
    <scope>NUCLEOTIDE SEQUENCE [LARGE SCALE GENOMIC DNA]</scope>
    <source>
        <strain evidence="4 5">DSM 17673</strain>
    </source>
</reference>